<dbReference type="EMBL" id="QFRJ01000007">
    <property type="protein sequence ID" value="PWH85255.1"/>
    <property type="molecule type" value="Genomic_DNA"/>
</dbReference>
<dbReference type="PANTHER" id="PTHR43673">
    <property type="entry name" value="NAD(P)H NITROREDUCTASE YDGI-RELATED"/>
    <property type="match status" value="1"/>
</dbReference>
<dbReference type="InterPro" id="IPR029479">
    <property type="entry name" value="Nitroreductase"/>
</dbReference>
<evidence type="ECO:0000256" key="6">
    <source>
        <dbReference type="ARBA" id="ARBA00023002"/>
    </source>
</evidence>
<keyword evidence="4" id="KW-0288">FMN</keyword>
<dbReference type="Gene3D" id="3.40.109.10">
    <property type="entry name" value="NADH Oxidase"/>
    <property type="match status" value="1"/>
</dbReference>
<dbReference type="CDD" id="cd02149">
    <property type="entry name" value="NfsB-like"/>
    <property type="match status" value="1"/>
</dbReference>
<protein>
    <submittedName>
        <fullName evidence="8">NAD(P)H-dependent oxidoreductase</fullName>
    </submittedName>
</protein>
<dbReference type="InterPro" id="IPR000415">
    <property type="entry name" value="Nitroreductase-like"/>
</dbReference>
<keyword evidence="6" id="KW-0560">Oxidoreductase</keyword>
<name>A0A2U2XBS8_9FLAO</name>
<keyword evidence="3" id="KW-0285">Flavoprotein</keyword>
<dbReference type="OrthoDB" id="9809288at2"/>
<proteinExistence type="inferred from homology"/>
<comment type="caution">
    <text evidence="8">The sequence shown here is derived from an EMBL/GenBank/DDBJ whole genome shotgun (WGS) entry which is preliminary data.</text>
</comment>
<sequence length="216" mass="24918">MQIQRNMDVIDALNWRYAVKKFDASKKLSEEQISRVKEALQLTPTSMGLQLMKFVMVESESIKKKITPIAYNQPQIEDASHLIIMCRKTDVKPEDIDTFIETAAKTNEMEVSNQAMVDYDKSLRVSLSIPEEQQKVWMDNQVYIALGNLMTVCAVEGIDACPMEGFNRKKLNEDLGFTDQNLDAVVIFALGYRSEEDYRLKFKKVRRPMDDLFETI</sequence>
<gene>
    <name evidence="8" type="ORF">DIT68_09970</name>
</gene>
<dbReference type="AlphaFoldDB" id="A0A2U2XBS8"/>
<keyword evidence="5" id="KW-0521">NADP</keyword>
<dbReference type="PANTHER" id="PTHR43673:SF2">
    <property type="entry name" value="NITROREDUCTASE"/>
    <property type="match status" value="1"/>
</dbReference>
<dbReference type="Proteomes" id="UP000245370">
    <property type="component" value="Unassembled WGS sequence"/>
</dbReference>
<evidence type="ECO:0000313" key="9">
    <source>
        <dbReference type="Proteomes" id="UP000245370"/>
    </source>
</evidence>
<dbReference type="SUPFAM" id="SSF55469">
    <property type="entry name" value="FMN-dependent nitroreductase-like"/>
    <property type="match status" value="1"/>
</dbReference>
<evidence type="ECO:0000256" key="4">
    <source>
        <dbReference type="ARBA" id="ARBA00022643"/>
    </source>
</evidence>
<dbReference type="RefSeq" id="WP_109359658.1">
    <property type="nucleotide sequence ID" value="NZ_QFRJ01000007.1"/>
</dbReference>
<evidence type="ECO:0000256" key="3">
    <source>
        <dbReference type="ARBA" id="ARBA00022630"/>
    </source>
</evidence>
<evidence type="ECO:0000256" key="5">
    <source>
        <dbReference type="ARBA" id="ARBA00022857"/>
    </source>
</evidence>
<keyword evidence="9" id="KW-1185">Reference proteome</keyword>
<evidence type="ECO:0000256" key="2">
    <source>
        <dbReference type="ARBA" id="ARBA00007118"/>
    </source>
</evidence>
<reference evidence="8 9" key="1">
    <citation type="submission" date="2018-05" db="EMBL/GenBank/DDBJ databases">
        <title>Brumimicrobium oceani sp. nov., isolated from coastal sediment.</title>
        <authorList>
            <person name="Kou Y."/>
        </authorList>
    </citation>
    <scope>NUCLEOTIDE SEQUENCE [LARGE SCALE GENOMIC DNA]</scope>
    <source>
        <strain evidence="8 9">C305</strain>
    </source>
</reference>
<evidence type="ECO:0000259" key="7">
    <source>
        <dbReference type="Pfam" id="PF00881"/>
    </source>
</evidence>
<dbReference type="Pfam" id="PF00881">
    <property type="entry name" value="Nitroreductase"/>
    <property type="match status" value="1"/>
</dbReference>
<dbReference type="InterPro" id="IPR033878">
    <property type="entry name" value="NfsB-like"/>
</dbReference>
<dbReference type="GO" id="GO:0016491">
    <property type="term" value="F:oxidoreductase activity"/>
    <property type="evidence" value="ECO:0007669"/>
    <property type="project" value="UniProtKB-KW"/>
</dbReference>
<evidence type="ECO:0000256" key="1">
    <source>
        <dbReference type="ARBA" id="ARBA00001917"/>
    </source>
</evidence>
<feature type="domain" description="Nitroreductase" evidence="7">
    <location>
        <begin position="14"/>
        <end position="192"/>
    </location>
</feature>
<comment type="cofactor">
    <cofactor evidence="1">
        <name>FMN</name>
        <dbReference type="ChEBI" id="CHEBI:58210"/>
    </cofactor>
</comment>
<comment type="similarity">
    <text evidence="2">Belongs to the nitroreductase family.</text>
</comment>
<reference evidence="8 9" key="2">
    <citation type="submission" date="2018-05" db="EMBL/GenBank/DDBJ databases">
        <authorList>
            <person name="Lanie J.A."/>
            <person name="Ng W.-L."/>
            <person name="Kazmierczak K.M."/>
            <person name="Andrzejewski T.M."/>
            <person name="Davidsen T.M."/>
            <person name="Wayne K.J."/>
            <person name="Tettelin H."/>
            <person name="Glass J.I."/>
            <person name="Rusch D."/>
            <person name="Podicherti R."/>
            <person name="Tsui H.-C.T."/>
            <person name="Winkler M.E."/>
        </authorList>
    </citation>
    <scope>NUCLEOTIDE SEQUENCE [LARGE SCALE GENOMIC DNA]</scope>
    <source>
        <strain evidence="8 9">C305</strain>
    </source>
</reference>
<accession>A0A2U2XBS8</accession>
<evidence type="ECO:0000313" key="8">
    <source>
        <dbReference type="EMBL" id="PWH85255.1"/>
    </source>
</evidence>
<organism evidence="8 9">
    <name type="scientific">Brumimicrobium oceani</name>
    <dbReference type="NCBI Taxonomy" id="2100725"/>
    <lineage>
        <taxon>Bacteria</taxon>
        <taxon>Pseudomonadati</taxon>
        <taxon>Bacteroidota</taxon>
        <taxon>Flavobacteriia</taxon>
        <taxon>Flavobacteriales</taxon>
        <taxon>Crocinitomicaceae</taxon>
        <taxon>Brumimicrobium</taxon>
    </lineage>
</organism>